<sequence length="176" mass="18963">MKNWFMLTLVGQDQSGIVAQVTQALYQGGCNLGEASMVRLGGNFTMMLMVNSNVDESGLAAMLSPVADKLQLHVHLDAIEGRLHQHPKTDVCINVYGADRSGMVAEITARLAAAGLNIVDLSSDVGGVDQKPIYIMQIEGVAEKGMAPLQQALDALQQQYGHEFEVHLSPIDTLIM</sequence>
<dbReference type="Gene3D" id="3.30.70.260">
    <property type="match status" value="2"/>
</dbReference>
<dbReference type="EMBL" id="FMSV02000171">
    <property type="protein sequence ID" value="SEH05202.1"/>
    <property type="molecule type" value="Genomic_DNA"/>
</dbReference>
<dbReference type="PROSITE" id="PS51671">
    <property type="entry name" value="ACT"/>
    <property type="match status" value="1"/>
</dbReference>
<evidence type="ECO:0000259" key="1">
    <source>
        <dbReference type="PROSITE" id="PS51671"/>
    </source>
</evidence>
<dbReference type="InterPro" id="IPR045865">
    <property type="entry name" value="ACT-like_dom_sf"/>
</dbReference>
<dbReference type="RefSeq" id="WP_286019072.1">
    <property type="nucleotide sequence ID" value="NZ_FMSV02000171.1"/>
</dbReference>
<evidence type="ECO:0000313" key="2">
    <source>
        <dbReference type="EMBL" id="SEH05202.1"/>
    </source>
</evidence>
<dbReference type="PANTHER" id="PTHR34875">
    <property type="entry name" value="UPF0237 PROTEIN MJ1558"/>
    <property type="match status" value="1"/>
</dbReference>
<dbReference type="InterPro" id="IPR002912">
    <property type="entry name" value="ACT_dom"/>
</dbReference>
<protein>
    <submittedName>
        <fullName evidence="2">Glycine cleavage system transcriptional repressor</fullName>
    </submittedName>
</protein>
<dbReference type="AlphaFoldDB" id="A0A1H6F522"/>
<feature type="domain" description="ACT" evidence="1">
    <location>
        <begin position="92"/>
        <end position="167"/>
    </location>
</feature>
<dbReference type="PANTHER" id="PTHR34875:SF6">
    <property type="entry name" value="UPF0237 PROTEIN MJ1558"/>
    <property type="match status" value="1"/>
</dbReference>
<accession>A0A1H6F522</accession>
<gene>
    <name evidence="2" type="primary">gcvR_1</name>
    <name evidence="2" type="ORF">MBHS_01055</name>
</gene>
<name>A0A1H6F522_9GAMM</name>
<dbReference type="InterPro" id="IPR050990">
    <property type="entry name" value="UPF0237/GcvR_regulator"/>
</dbReference>
<proteinExistence type="predicted"/>
<dbReference type="Proteomes" id="UP000236724">
    <property type="component" value="Unassembled WGS sequence"/>
</dbReference>
<organism evidence="2 3">
    <name type="scientific">Candidatus Venteria ishoeyi</name>
    <dbReference type="NCBI Taxonomy" id="1899563"/>
    <lineage>
        <taxon>Bacteria</taxon>
        <taxon>Pseudomonadati</taxon>
        <taxon>Pseudomonadota</taxon>
        <taxon>Gammaproteobacteria</taxon>
        <taxon>Thiotrichales</taxon>
        <taxon>Thiotrichaceae</taxon>
        <taxon>Venteria</taxon>
    </lineage>
</organism>
<dbReference type="SUPFAM" id="SSF55021">
    <property type="entry name" value="ACT-like"/>
    <property type="match status" value="2"/>
</dbReference>
<keyword evidence="3" id="KW-1185">Reference proteome</keyword>
<reference evidence="2 3" key="1">
    <citation type="submission" date="2016-10" db="EMBL/GenBank/DDBJ databases">
        <authorList>
            <person name="de Groot N.N."/>
        </authorList>
    </citation>
    <scope>NUCLEOTIDE SEQUENCE [LARGE SCALE GENOMIC DNA]</scope>
    <source>
        <strain evidence="2">MBHS1</strain>
    </source>
</reference>
<dbReference type="Pfam" id="PF13740">
    <property type="entry name" value="ACT_6"/>
    <property type="match status" value="2"/>
</dbReference>
<evidence type="ECO:0000313" key="3">
    <source>
        <dbReference type="Proteomes" id="UP000236724"/>
    </source>
</evidence>